<evidence type="ECO:0008006" key="3">
    <source>
        <dbReference type="Google" id="ProtNLM"/>
    </source>
</evidence>
<dbReference type="RefSeq" id="WP_379917138.1">
    <property type="nucleotide sequence ID" value="NZ_JBHUDD010000140.1"/>
</dbReference>
<name>A0ABW4EH71_9RHOB</name>
<feature type="non-terminal residue" evidence="1">
    <location>
        <position position="118"/>
    </location>
</feature>
<comment type="caution">
    <text evidence="1">The sequence shown here is derived from an EMBL/GenBank/DDBJ whole genome shotgun (WGS) entry which is preliminary data.</text>
</comment>
<sequence>MTVTMNRPTIDDILSPKPVARPRIYAYAIADAAHEGLLKVGQTTRDVKKRIGEQLRTAAITNFTIELDEPAERDDGSIFSDHEVRAALTRKAGESLLGRSVCLSALASEPELDSVMLG</sequence>
<organism evidence="1 2">
    <name type="scientific">Lacimonas salitolerans</name>
    <dbReference type="NCBI Taxonomy" id="1323750"/>
    <lineage>
        <taxon>Bacteria</taxon>
        <taxon>Pseudomonadati</taxon>
        <taxon>Pseudomonadota</taxon>
        <taxon>Alphaproteobacteria</taxon>
        <taxon>Rhodobacterales</taxon>
        <taxon>Paracoccaceae</taxon>
        <taxon>Lacimonas</taxon>
    </lineage>
</organism>
<protein>
    <recommendedName>
        <fullName evidence="3">Meiotically up-regulated gene 113</fullName>
    </recommendedName>
</protein>
<dbReference type="EMBL" id="JBHUDD010000140">
    <property type="protein sequence ID" value="MFD1510705.1"/>
    <property type="molecule type" value="Genomic_DNA"/>
</dbReference>
<evidence type="ECO:0000313" key="1">
    <source>
        <dbReference type="EMBL" id="MFD1510705.1"/>
    </source>
</evidence>
<evidence type="ECO:0000313" key="2">
    <source>
        <dbReference type="Proteomes" id="UP001597186"/>
    </source>
</evidence>
<reference evidence="2" key="1">
    <citation type="journal article" date="2019" name="Int. J. Syst. Evol. Microbiol.">
        <title>The Global Catalogue of Microorganisms (GCM) 10K type strain sequencing project: providing services to taxonomists for standard genome sequencing and annotation.</title>
        <authorList>
            <consortium name="The Broad Institute Genomics Platform"/>
            <consortium name="The Broad Institute Genome Sequencing Center for Infectious Disease"/>
            <person name="Wu L."/>
            <person name="Ma J."/>
        </authorList>
    </citation>
    <scope>NUCLEOTIDE SEQUENCE [LARGE SCALE GENOMIC DNA]</scope>
    <source>
        <strain evidence="2">CGMCC 1.12477</strain>
    </source>
</reference>
<gene>
    <name evidence="1" type="ORF">ACFTOW_15060</name>
</gene>
<accession>A0ABW4EH71</accession>
<proteinExistence type="predicted"/>
<dbReference type="Proteomes" id="UP001597186">
    <property type="component" value="Unassembled WGS sequence"/>
</dbReference>
<keyword evidence="2" id="KW-1185">Reference proteome</keyword>